<proteinExistence type="predicted"/>
<evidence type="ECO:0000313" key="2">
    <source>
        <dbReference type="EMBL" id="SNQ29543.1"/>
    </source>
</evidence>
<dbReference type="InterPro" id="IPR036393">
    <property type="entry name" value="AceGlu_kinase-like_sf"/>
</dbReference>
<name>A0A217EGC2_9GAMM</name>
<dbReference type="RefSeq" id="WP_088823590.1">
    <property type="nucleotide sequence ID" value="NZ_FZLN01000002.1"/>
</dbReference>
<dbReference type="OrthoDB" id="6683219at2"/>
<dbReference type="SUPFAM" id="SSF53633">
    <property type="entry name" value="Carbamate kinase-like"/>
    <property type="match status" value="1"/>
</dbReference>
<accession>A0A217EGC2</accession>
<gene>
    <name evidence="2" type="ORF">SAMN05444584_1501</name>
</gene>
<keyword evidence="3" id="KW-1185">Reference proteome</keyword>
<dbReference type="Gene3D" id="3.40.1160.10">
    <property type="entry name" value="Acetylglutamate kinase-like"/>
    <property type="match status" value="1"/>
</dbReference>
<dbReference type="AlphaFoldDB" id="A0A217EGC2"/>
<dbReference type="Proteomes" id="UP000243463">
    <property type="component" value="Unassembled WGS sequence"/>
</dbReference>
<organism evidence="2 3">
    <name type="scientific">Acinetobacter apis</name>
    <dbReference type="NCBI Taxonomy" id="1229165"/>
    <lineage>
        <taxon>Bacteria</taxon>
        <taxon>Pseudomonadati</taxon>
        <taxon>Pseudomonadota</taxon>
        <taxon>Gammaproteobacteria</taxon>
        <taxon>Moraxellales</taxon>
        <taxon>Moraxellaceae</taxon>
        <taxon>Acinetobacter</taxon>
    </lineage>
</organism>
<feature type="domain" description="Aspartate/glutamate/uridylate kinase" evidence="1">
    <location>
        <begin position="15"/>
        <end position="201"/>
    </location>
</feature>
<dbReference type="InterPro" id="IPR001048">
    <property type="entry name" value="Asp/Glu/Uridylate_kinase"/>
</dbReference>
<dbReference type="Pfam" id="PF00696">
    <property type="entry name" value="AA_kinase"/>
    <property type="match status" value="1"/>
</dbReference>
<reference evidence="3" key="1">
    <citation type="submission" date="2017-06" db="EMBL/GenBank/DDBJ databases">
        <authorList>
            <person name="Varghese N."/>
            <person name="Submissions S."/>
        </authorList>
    </citation>
    <scope>NUCLEOTIDE SEQUENCE [LARGE SCALE GENOMIC DNA]</scope>
    <source>
        <strain evidence="3">ANC 5114</strain>
    </source>
</reference>
<evidence type="ECO:0000259" key="1">
    <source>
        <dbReference type="Pfam" id="PF00696"/>
    </source>
</evidence>
<evidence type="ECO:0000313" key="3">
    <source>
        <dbReference type="Proteomes" id="UP000243463"/>
    </source>
</evidence>
<protein>
    <recommendedName>
        <fullName evidence="1">Aspartate/glutamate/uridylate kinase domain-containing protein</fullName>
    </recommendedName>
</protein>
<dbReference type="EMBL" id="FZLN01000002">
    <property type="protein sequence ID" value="SNQ29543.1"/>
    <property type="molecule type" value="Genomic_DNA"/>
</dbReference>
<sequence>MNHHICGYTDYNFDCVIKFGGSLLIDAEKMHHAIQALEICRLNGKKLLVIPGGGPTDKAIEKIDQKYTLSAETHHAACARAQDQTGLMICDPIFSKYLRPCTTLAEARFISDQHLIPVLLPSQIIFTMDPFQKTWDITSDGIAVWFSWVIQSPITMVLTNVDGIFPINSDFAQAKPLQSISAQELITFGHTAVDRCVPEFILKRGGKVWVGNGMYSDRLYKALIGEETIGTFII</sequence>